<dbReference type="SUPFAM" id="SSF103481">
    <property type="entry name" value="Multidrug resistance efflux transporter EmrE"/>
    <property type="match status" value="2"/>
</dbReference>
<evidence type="ECO:0000256" key="2">
    <source>
        <dbReference type="ARBA" id="ARBA00007362"/>
    </source>
</evidence>
<dbReference type="AlphaFoldDB" id="A0A268NUW8"/>
<feature type="transmembrane region" description="Helical" evidence="3">
    <location>
        <begin position="237"/>
        <end position="256"/>
    </location>
</feature>
<keyword evidence="3" id="KW-1133">Transmembrane helix</keyword>
<accession>A0A268NUW8</accession>
<keyword evidence="3" id="KW-0472">Membrane</keyword>
<dbReference type="PANTHER" id="PTHR12715">
    <property type="entry name" value="TRANSPORTER, DRUG/METABOLITE EXPORTER FAMILY"/>
    <property type="match status" value="1"/>
</dbReference>
<dbReference type="GO" id="GO:0016020">
    <property type="term" value="C:membrane"/>
    <property type="evidence" value="ECO:0007669"/>
    <property type="project" value="InterPro"/>
</dbReference>
<dbReference type="Proteomes" id="UP000216207">
    <property type="component" value="Unassembled WGS sequence"/>
</dbReference>
<dbReference type="PANTHER" id="PTHR12715:SF4">
    <property type="entry name" value="EAMA DOMAIN-CONTAINING PROTEIN"/>
    <property type="match status" value="1"/>
</dbReference>
<feature type="transmembrane region" description="Helical" evidence="3">
    <location>
        <begin position="121"/>
        <end position="139"/>
    </location>
</feature>
<dbReference type="Pfam" id="PF00892">
    <property type="entry name" value="EamA"/>
    <property type="match status" value="2"/>
</dbReference>
<sequence length="284" mass="30108">MKLIFVYGTAVLLWASAFPAIRASLGYYSPEHLAALRLLIASAALLLFALAARIPLPKRKDVPAIFLLGFCGFSVYHGALSIGEKTVEAGTASLLVSTTPLFSALLAALFMKERLHLKNGIASFIAFLGIGIIMLGSGASFHLQLGALIILVGAFGESIYFVFQRRLLPIYGFLPLTIYAILTGTLFMLAFTPGLGQMVLAAPSSVNWTVLYLGLFPTVIPYFCLAYATAKVGASEATSTLFLTPVVALFLAWLWLGETPALLSLAGGALTLAGVAVSITGKQR</sequence>
<organism evidence="5 6">
    <name type="scientific">Shouchella clausii</name>
    <name type="common">Alkalihalobacillus clausii</name>
    <dbReference type="NCBI Taxonomy" id="79880"/>
    <lineage>
        <taxon>Bacteria</taxon>
        <taxon>Bacillati</taxon>
        <taxon>Bacillota</taxon>
        <taxon>Bacilli</taxon>
        <taxon>Bacillales</taxon>
        <taxon>Bacillaceae</taxon>
        <taxon>Shouchella</taxon>
    </lineage>
</organism>
<dbReference type="InterPro" id="IPR000620">
    <property type="entry name" value="EamA_dom"/>
</dbReference>
<evidence type="ECO:0000313" key="6">
    <source>
        <dbReference type="Proteomes" id="UP000216207"/>
    </source>
</evidence>
<evidence type="ECO:0000259" key="4">
    <source>
        <dbReference type="Pfam" id="PF00892"/>
    </source>
</evidence>
<feature type="transmembrane region" description="Helical" evidence="3">
    <location>
        <begin position="89"/>
        <end position="109"/>
    </location>
</feature>
<comment type="subcellular location">
    <subcellularLocation>
        <location evidence="1">Endomembrane system</location>
        <topology evidence="1">Multi-pass membrane protein</topology>
    </subcellularLocation>
</comment>
<dbReference type="InterPro" id="IPR052756">
    <property type="entry name" value="Alkyne_AA_exporter"/>
</dbReference>
<feature type="transmembrane region" description="Helical" evidence="3">
    <location>
        <begin position="64"/>
        <end position="83"/>
    </location>
</feature>
<feature type="transmembrane region" description="Helical" evidence="3">
    <location>
        <begin position="145"/>
        <end position="163"/>
    </location>
</feature>
<feature type="domain" description="EamA" evidence="4">
    <location>
        <begin position="145"/>
        <end position="279"/>
    </location>
</feature>
<keyword evidence="3" id="KW-0812">Transmembrane</keyword>
<name>A0A268NUW8_SHOCL</name>
<feature type="transmembrane region" description="Helical" evidence="3">
    <location>
        <begin position="170"/>
        <end position="191"/>
    </location>
</feature>
<dbReference type="RefSeq" id="WP_095327223.1">
    <property type="nucleotide sequence ID" value="NZ_NPCC01000036.1"/>
</dbReference>
<dbReference type="InterPro" id="IPR037185">
    <property type="entry name" value="EmrE-like"/>
</dbReference>
<dbReference type="EMBL" id="NPCC01000036">
    <property type="protein sequence ID" value="PAE87274.1"/>
    <property type="molecule type" value="Genomic_DNA"/>
</dbReference>
<comment type="similarity">
    <text evidence="2">Belongs to the EamA transporter family.</text>
</comment>
<protein>
    <submittedName>
        <fullName evidence="5">EamA family transporter</fullName>
    </submittedName>
</protein>
<gene>
    <name evidence="5" type="ORF">CHH72_19015</name>
</gene>
<feature type="transmembrane region" description="Helical" evidence="3">
    <location>
        <begin position="262"/>
        <end position="281"/>
    </location>
</feature>
<proteinExistence type="inferred from homology"/>
<evidence type="ECO:0000256" key="1">
    <source>
        <dbReference type="ARBA" id="ARBA00004127"/>
    </source>
</evidence>
<evidence type="ECO:0000256" key="3">
    <source>
        <dbReference type="SAM" id="Phobius"/>
    </source>
</evidence>
<evidence type="ECO:0000313" key="5">
    <source>
        <dbReference type="EMBL" id="PAE87274.1"/>
    </source>
</evidence>
<comment type="caution">
    <text evidence="5">The sequence shown here is derived from an EMBL/GenBank/DDBJ whole genome shotgun (WGS) entry which is preliminary data.</text>
</comment>
<reference evidence="5 6" key="1">
    <citation type="submission" date="2017-07" db="EMBL/GenBank/DDBJ databases">
        <title>Isolation and whole genome analysis of endospore-forming bacteria from heroin.</title>
        <authorList>
            <person name="Kalinowski J."/>
            <person name="Ahrens B."/>
            <person name="Al-Dilaimi A."/>
            <person name="Winkler A."/>
            <person name="Wibberg D."/>
            <person name="Schleenbecker U."/>
            <person name="Ruckert C."/>
            <person name="Wolfel R."/>
            <person name="Grass G."/>
        </authorList>
    </citation>
    <scope>NUCLEOTIDE SEQUENCE [LARGE SCALE GENOMIC DNA]</scope>
    <source>
        <strain evidence="5 6">7539</strain>
    </source>
</reference>
<feature type="transmembrane region" description="Helical" evidence="3">
    <location>
        <begin position="32"/>
        <end position="52"/>
    </location>
</feature>
<feature type="domain" description="EamA" evidence="4">
    <location>
        <begin position="9"/>
        <end position="134"/>
    </location>
</feature>
<feature type="transmembrane region" description="Helical" evidence="3">
    <location>
        <begin position="211"/>
        <end position="230"/>
    </location>
</feature>